<dbReference type="Pfam" id="PF02113">
    <property type="entry name" value="Peptidase_S13"/>
    <property type="match status" value="1"/>
</dbReference>
<dbReference type="PANTHER" id="PTHR30023">
    <property type="entry name" value="D-ALANYL-D-ALANINE CARBOXYPEPTIDASE"/>
    <property type="match status" value="1"/>
</dbReference>
<dbReference type="SUPFAM" id="SSF56601">
    <property type="entry name" value="beta-lactamase/transpeptidase-like"/>
    <property type="match status" value="1"/>
</dbReference>
<dbReference type="GO" id="GO:0000270">
    <property type="term" value="P:peptidoglycan metabolic process"/>
    <property type="evidence" value="ECO:0007669"/>
    <property type="project" value="TreeGrafter"/>
</dbReference>
<protein>
    <submittedName>
        <fullName evidence="3">D-alanyl-D-alanine carboxypeptidase / D-alanyl-D-alanine-endopeptidase (Penicillin-binding protein 4)</fullName>
    </submittedName>
</protein>
<dbReference type="Gene3D" id="3.40.710.10">
    <property type="entry name" value="DD-peptidase/beta-lactamase superfamily"/>
    <property type="match status" value="1"/>
</dbReference>
<dbReference type="EMBL" id="FMZA01000001">
    <property type="protein sequence ID" value="SDB94767.1"/>
    <property type="molecule type" value="Genomic_DNA"/>
</dbReference>
<dbReference type="OrthoDB" id="9802627at2"/>
<reference evidence="3 4" key="1">
    <citation type="submission" date="2016-10" db="EMBL/GenBank/DDBJ databases">
        <authorList>
            <person name="de Groot N.N."/>
        </authorList>
    </citation>
    <scope>NUCLEOTIDE SEQUENCE [LARGE SCALE GENOMIC DNA]</scope>
    <source>
        <strain evidence="3 4">DSM 45514</strain>
    </source>
</reference>
<keyword evidence="3" id="KW-0645">Protease</keyword>
<comment type="similarity">
    <text evidence="1">Belongs to the peptidase S13 family.</text>
</comment>
<keyword evidence="2" id="KW-0378">Hydrolase</keyword>
<dbReference type="Proteomes" id="UP000199387">
    <property type="component" value="Unassembled WGS sequence"/>
</dbReference>
<dbReference type="AlphaFoldDB" id="A0A1G6HKB3"/>
<organism evidence="3 4">
    <name type="scientific">Melghirimyces thermohalophilus</name>
    <dbReference type="NCBI Taxonomy" id="1236220"/>
    <lineage>
        <taxon>Bacteria</taxon>
        <taxon>Bacillati</taxon>
        <taxon>Bacillota</taxon>
        <taxon>Bacilli</taxon>
        <taxon>Bacillales</taxon>
        <taxon>Thermoactinomycetaceae</taxon>
        <taxon>Melghirimyces</taxon>
    </lineage>
</organism>
<evidence type="ECO:0000256" key="2">
    <source>
        <dbReference type="ARBA" id="ARBA00022801"/>
    </source>
</evidence>
<keyword evidence="4" id="KW-1185">Reference proteome</keyword>
<dbReference type="STRING" id="1236220.SAMN04488112_10133"/>
<dbReference type="InterPro" id="IPR000667">
    <property type="entry name" value="Peptidase_S13"/>
</dbReference>
<dbReference type="NCBIfam" id="TIGR00666">
    <property type="entry name" value="PBP4"/>
    <property type="match status" value="1"/>
</dbReference>
<sequence>MSGTGLDDQLRSLFHRWADQEGEEGARVGCALLHFPSGDRWSLDGNKRFVPASNNKMWTTVAALGELGPHFRWVTRFASDGRQLWIRGGGDPTFDQSTVTAIARSLWKQGVHQVAGPVVLDDSWSEDPPWGRGWMWDDRTQGFAAPVHALNMERNRITFQLDPVEQKPVVRRILPRHSQARVDVRLRWTGTADPEIRIFRTDFNRRYVLEGEVSRDEPEVQAAVESGPEFFAEVFIGALREQGVRVAEDVPVIRGPFAERAPIQLQTESAPLSSLLPSVNRDSDNLVAEILLRTLGIRDRGRLSQEGGERRVRKYFHDRHMQPPTVYVDGSGLSMYNLSTPEALLELLIWTRRSAPQFGLWLDSLARYGRTGTLKDRQPLLSEGVEVAAKTGSLTGVKCLSGYLIAQEEPVVAFSLLINGLLKEQNGEKLQDRFLQLVSSRLRNKPFP</sequence>
<evidence type="ECO:0000313" key="3">
    <source>
        <dbReference type="EMBL" id="SDB94767.1"/>
    </source>
</evidence>
<evidence type="ECO:0000313" key="4">
    <source>
        <dbReference type="Proteomes" id="UP000199387"/>
    </source>
</evidence>
<dbReference type="Gene3D" id="3.50.80.20">
    <property type="entry name" value="D-Ala-D-Ala carboxypeptidase C, peptidase S13"/>
    <property type="match status" value="1"/>
</dbReference>
<dbReference type="PANTHER" id="PTHR30023:SF0">
    <property type="entry name" value="PENICILLIN-SENSITIVE CARBOXYPEPTIDASE A"/>
    <property type="match status" value="1"/>
</dbReference>
<dbReference type="PRINTS" id="PR00922">
    <property type="entry name" value="DADACBPTASE3"/>
</dbReference>
<evidence type="ECO:0000256" key="1">
    <source>
        <dbReference type="ARBA" id="ARBA00006096"/>
    </source>
</evidence>
<accession>A0A1G6HKB3</accession>
<dbReference type="GO" id="GO:0006508">
    <property type="term" value="P:proteolysis"/>
    <property type="evidence" value="ECO:0007669"/>
    <property type="project" value="InterPro"/>
</dbReference>
<dbReference type="RefSeq" id="WP_091565224.1">
    <property type="nucleotide sequence ID" value="NZ_FMZA01000001.1"/>
</dbReference>
<proteinExistence type="inferred from homology"/>
<dbReference type="GO" id="GO:0004185">
    <property type="term" value="F:serine-type carboxypeptidase activity"/>
    <property type="evidence" value="ECO:0007669"/>
    <property type="project" value="InterPro"/>
</dbReference>
<name>A0A1G6HKB3_9BACL</name>
<keyword evidence="3" id="KW-0121">Carboxypeptidase</keyword>
<dbReference type="InterPro" id="IPR012338">
    <property type="entry name" value="Beta-lactam/transpept-like"/>
</dbReference>
<gene>
    <name evidence="3" type="ORF">SAMN04488112_10133</name>
</gene>